<gene>
    <name evidence="1" type="ORF">D3874_23835</name>
</gene>
<accession>A0A418WIB6</accession>
<sequence>MNLFKVVTARDEVVIGVPAEAASEPIHGIPLDTLAARLFAAGHVVVWQYAAQRGPDGAIRQAPLRRIALAAAGVVRIEPFVSEQEVVAPD</sequence>
<dbReference type="AlphaFoldDB" id="A0A418WIB6"/>
<organism evidence="1 2">
    <name type="scientific">Oleomonas cavernae</name>
    <dbReference type="NCBI Taxonomy" id="2320859"/>
    <lineage>
        <taxon>Bacteria</taxon>
        <taxon>Pseudomonadati</taxon>
        <taxon>Pseudomonadota</taxon>
        <taxon>Alphaproteobacteria</taxon>
        <taxon>Acetobacterales</taxon>
        <taxon>Acetobacteraceae</taxon>
        <taxon>Oleomonas</taxon>
    </lineage>
</organism>
<dbReference type="EMBL" id="QYUK01000011">
    <property type="protein sequence ID" value="RJF89629.1"/>
    <property type="molecule type" value="Genomic_DNA"/>
</dbReference>
<keyword evidence="2" id="KW-1185">Reference proteome</keyword>
<dbReference type="RefSeq" id="WP_147385838.1">
    <property type="nucleotide sequence ID" value="NZ_QYUK01000011.1"/>
</dbReference>
<dbReference type="OrthoDB" id="7280790at2"/>
<dbReference type="Proteomes" id="UP000284605">
    <property type="component" value="Unassembled WGS sequence"/>
</dbReference>
<proteinExistence type="predicted"/>
<name>A0A418WIB6_9PROT</name>
<evidence type="ECO:0000313" key="2">
    <source>
        <dbReference type="Proteomes" id="UP000284605"/>
    </source>
</evidence>
<comment type="caution">
    <text evidence="1">The sequence shown here is derived from an EMBL/GenBank/DDBJ whole genome shotgun (WGS) entry which is preliminary data.</text>
</comment>
<reference evidence="1 2" key="1">
    <citation type="submission" date="2018-09" db="EMBL/GenBank/DDBJ databases">
        <authorList>
            <person name="Zhu H."/>
        </authorList>
    </citation>
    <scope>NUCLEOTIDE SEQUENCE [LARGE SCALE GENOMIC DNA]</scope>
    <source>
        <strain evidence="1 2">K1W22B-8</strain>
    </source>
</reference>
<protein>
    <submittedName>
        <fullName evidence="1">Uncharacterized protein</fullName>
    </submittedName>
</protein>
<evidence type="ECO:0000313" key="1">
    <source>
        <dbReference type="EMBL" id="RJF89629.1"/>
    </source>
</evidence>